<dbReference type="EC" id="5.2.1.8" evidence="10"/>
<dbReference type="STRING" id="177439.DP2641"/>
<dbReference type="GO" id="GO:0005737">
    <property type="term" value="C:cytoplasm"/>
    <property type="evidence" value="ECO:0007669"/>
    <property type="project" value="UniProtKB-SubCell"/>
</dbReference>
<dbReference type="SUPFAM" id="SSF54534">
    <property type="entry name" value="FKBP-like"/>
    <property type="match status" value="1"/>
</dbReference>
<keyword evidence="5 9" id="KW-0697">Rotamase</keyword>
<evidence type="ECO:0000313" key="12">
    <source>
        <dbReference type="EMBL" id="CAG37370.1"/>
    </source>
</evidence>
<comment type="function">
    <text evidence="8">Also involved in hydrogenase metallocenter assembly, probably by participating in the nickel insertion step. This function in hydrogenase biosynthesis requires chaperone activity and the presence of the metal-binding domain, but not PPIase activity.</text>
</comment>
<reference evidence="13" key="1">
    <citation type="journal article" date="2004" name="Environ. Microbiol.">
        <title>The genome of Desulfotalea psychrophila, a sulfate-reducing bacterium from permanently cold Arctic sediments.</title>
        <authorList>
            <person name="Rabus R."/>
            <person name="Ruepp A."/>
            <person name="Frickey T."/>
            <person name="Rattei T."/>
            <person name="Fartmann B."/>
            <person name="Stark M."/>
            <person name="Bauer M."/>
            <person name="Zibat A."/>
            <person name="Lombardot T."/>
            <person name="Becker I."/>
            <person name="Amann J."/>
            <person name="Gellner K."/>
            <person name="Teeling H."/>
            <person name="Leuschner W.D."/>
            <person name="Gloeckner F.-O."/>
            <person name="Lupas A.N."/>
            <person name="Amann R."/>
            <person name="Klenk H.-P."/>
        </authorList>
    </citation>
    <scope>NUCLEOTIDE SEQUENCE [LARGE SCALE GENOMIC DNA]</scope>
    <source>
        <strain evidence="13">DSM 12343 / LSv54</strain>
    </source>
</reference>
<comment type="similarity">
    <text evidence="3 10">Belongs to the FKBP-type PPIase family.</text>
</comment>
<dbReference type="Pfam" id="PF00254">
    <property type="entry name" value="FKBP_C"/>
    <property type="match status" value="1"/>
</dbReference>
<dbReference type="KEGG" id="dps:DP2641"/>
<sequence>MPPLQDNTVVILSYIGKLDNGEIFQKIDVEAPIKATLGSSELPPMVEEAVRNMTPGESTSVRVPPEEGFGPRQKILLQEIENKEFIERVKPKPGMIITLNAQKDGAEEPVPVPATIMEINGDTVLVDYNHPLAGHHLTYDVTLIAVE</sequence>
<feature type="domain" description="PPIase FKBP-type" evidence="11">
    <location>
        <begin position="7"/>
        <end position="72"/>
    </location>
</feature>
<keyword evidence="4" id="KW-0963">Cytoplasm</keyword>
<evidence type="ECO:0000256" key="10">
    <source>
        <dbReference type="RuleBase" id="RU003915"/>
    </source>
</evidence>
<dbReference type="GO" id="GO:0042026">
    <property type="term" value="P:protein refolding"/>
    <property type="evidence" value="ECO:0007669"/>
    <property type="project" value="UniProtKB-ARBA"/>
</dbReference>
<evidence type="ECO:0000256" key="5">
    <source>
        <dbReference type="ARBA" id="ARBA00023110"/>
    </source>
</evidence>
<accession>Q6AJV6</accession>
<comment type="subcellular location">
    <subcellularLocation>
        <location evidence="2">Cytoplasm</location>
    </subcellularLocation>
</comment>
<organism evidence="12 13">
    <name type="scientific">Desulfotalea psychrophila (strain LSv54 / DSM 12343)</name>
    <dbReference type="NCBI Taxonomy" id="177439"/>
    <lineage>
        <taxon>Bacteria</taxon>
        <taxon>Pseudomonadati</taxon>
        <taxon>Thermodesulfobacteriota</taxon>
        <taxon>Desulfobulbia</taxon>
        <taxon>Desulfobulbales</taxon>
        <taxon>Desulfocapsaceae</taxon>
        <taxon>Desulfotalea</taxon>
    </lineage>
</organism>
<evidence type="ECO:0000259" key="11">
    <source>
        <dbReference type="PROSITE" id="PS50059"/>
    </source>
</evidence>
<comment type="catalytic activity">
    <reaction evidence="1 9 10">
        <text>[protein]-peptidylproline (omega=180) = [protein]-peptidylproline (omega=0)</text>
        <dbReference type="Rhea" id="RHEA:16237"/>
        <dbReference type="Rhea" id="RHEA-COMP:10747"/>
        <dbReference type="Rhea" id="RHEA-COMP:10748"/>
        <dbReference type="ChEBI" id="CHEBI:83833"/>
        <dbReference type="ChEBI" id="CHEBI:83834"/>
        <dbReference type="EC" id="5.2.1.8"/>
    </reaction>
</comment>
<dbReference type="PANTHER" id="PTHR47861:SF3">
    <property type="entry name" value="FKBP-TYPE PEPTIDYL-PROLYL CIS-TRANS ISOMERASE SLYD"/>
    <property type="match status" value="1"/>
</dbReference>
<dbReference type="Gene3D" id="3.10.50.40">
    <property type="match status" value="1"/>
</dbReference>
<evidence type="ECO:0000256" key="9">
    <source>
        <dbReference type="PROSITE-ProRule" id="PRU00277"/>
    </source>
</evidence>
<evidence type="ECO:0000256" key="1">
    <source>
        <dbReference type="ARBA" id="ARBA00000971"/>
    </source>
</evidence>
<keyword evidence="6" id="KW-0143">Chaperone</keyword>
<gene>
    <name evidence="12" type="ordered locus">DP2641</name>
</gene>
<evidence type="ECO:0000256" key="4">
    <source>
        <dbReference type="ARBA" id="ARBA00022490"/>
    </source>
</evidence>
<dbReference type="PANTHER" id="PTHR47861">
    <property type="entry name" value="FKBP-TYPE PEPTIDYL-PROLYL CIS-TRANS ISOMERASE SLYD"/>
    <property type="match status" value="1"/>
</dbReference>
<keyword evidence="13" id="KW-1185">Reference proteome</keyword>
<evidence type="ECO:0000256" key="8">
    <source>
        <dbReference type="ARBA" id="ARBA00037071"/>
    </source>
</evidence>
<protein>
    <recommendedName>
        <fullName evidence="10">Peptidyl-prolyl cis-trans isomerase</fullName>
        <ecNumber evidence="10">5.2.1.8</ecNumber>
    </recommendedName>
</protein>
<dbReference type="HOGENOM" id="CLU_098197_2_1_7"/>
<dbReference type="PROSITE" id="PS50059">
    <property type="entry name" value="FKBP_PPIASE"/>
    <property type="match status" value="1"/>
</dbReference>
<evidence type="ECO:0000256" key="6">
    <source>
        <dbReference type="ARBA" id="ARBA00023186"/>
    </source>
</evidence>
<dbReference type="InterPro" id="IPR001179">
    <property type="entry name" value="PPIase_FKBP_dom"/>
</dbReference>
<dbReference type="eggNOG" id="COG1047">
    <property type="taxonomic scope" value="Bacteria"/>
</dbReference>
<dbReference type="OrthoDB" id="9808891at2"/>
<name>Q6AJV6_DESPS</name>
<evidence type="ECO:0000313" key="13">
    <source>
        <dbReference type="Proteomes" id="UP000000602"/>
    </source>
</evidence>
<evidence type="ECO:0000256" key="3">
    <source>
        <dbReference type="ARBA" id="ARBA00006577"/>
    </source>
</evidence>
<evidence type="ECO:0000256" key="2">
    <source>
        <dbReference type="ARBA" id="ARBA00004496"/>
    </source>
</evidence>
<dbReference type="Proteomes" id="UP000000602">
    <property type="component" value="Chromosome"/>
</dbReference>
<proteinExistence type="inferred from homology"/>
<dbReference type="RefSeq" id="WP_011189882.1">
    <property type="nucleotide sequence ID" value="NC_006138.1"/>
</dbReference>
<dbReference type="AlphaFoldDB" id="Q6AJV6"/>
<dbReference type="EMBL" id="CR522870">
    <property type="protein sequence ID" value="CAG37370.1"/>
    <property type="molecule type" value="Genomic_DNA"/>
</dbReference>
<keyword evidence="7 9" id="KW-0413">Isomerase</keyword>
<evidence type="ECO:0000256" key="7">
    <source>
        <dbReference type="ARBA" id="ARBA00023235"/>
    </source>
</evidence>
<dbReference type="GO" id="GO:0003755">
    <property type="term" value="F:peptidyl-prolyl cis-trans isomerase activity"/>
    <property type="evidence" value="ECO:0007669"/>
    <property type="project" value="UniProtKB-UniRule"/>
</dbReference>
<dbReference type="InterPro" id="IPR046357">
    <property type="entry name" value="PPIase_dom_sf"/>
</dbReference>